<dbReference type="GeneID" id="55660031"/>
<dbReference type="Proteomes" id="UP000244201">
    <property type="component" value="Chromosome"/>
</dbReference>
<keyword evidence="3" id="KW-1185">Reference proteome</keyword>
<evidence type="ECO:0000256" key="1">
    <source>
        <dbReference type="SAM" id="SignalP"/>
    </source>
</evidence>
<dbReference type="OrthoDB" id="4248424at2"/>
<dbReference type="AlphaFoldDB" id="A0A2R4TAX6"/>
<protein>
    <recommendedName>
        <fullName evidence="4">Secreted protein</fullName>
    </recommendedName>
</protein>
<dbReference type="RefSeq" id="WP_108153566.1">
    <property type="nucleotide sequence ID" value="NZ_CP026304.1"/>
</dbReference>
<dbReference type="KEGG" id="slk:SLUN_32805"/>
<sequence>MERFKRASVMGIATAAVLAGSVGVAMAVVDPSPPTPPASEPVTARPALTARATVGSIGAWQQFRVYGTAEHLAPGTKVTLQQKQGKQWVSLPASMHTTHRSTYRMRVYLGLKGQNKLRMVGGGTTSEHVTVVVH</sequence>
<organism evidence="2 3">
    <name type="scientific">Streptomyces lunaelactis</name>
    <dbReference type="NCBI Taxonomy" id="1535768"/>
    <lineage>
        <taxon>Bacteria</taxon>
        <taxon>Bacillati</taxon>
        <taxon>Actinomycetota</taxon>
        <taxon>Actinomycetes</taxon>
        <taxon>Kitasatosporales</taxon>
        <taxon>Streptomycetaceae</taxon>
        <taxon>Streptomyces</taxon>
    </lineage>
</organism>
<evidence type="ECO:0000313" key="3">
    <source>
        <dbReference type="Proteomes" id="UP000244201"/>
    </source>
</evidence>
<evidence type="ECO:0000313" key="2">
    <source>
        <dbReference type="EMBL" id="AVZ76278.1"/>
    </source>
</evidence>
<evidence type="ECO:0008006" key="4">
    <source>
        <dbReference type="Google" id="ProtNLM"/>
    </source>
</evidence>
<reference evidence="2 3" key="1">
    <citation type="submission" date="2018-01" db="EMBL/GenBank/DDBJ databases">
        <title>Complete genome sequence of Streptomyces lunaelactis MM109T, a Ferroverdin A producer isolated from cave moonmilk deposits.</title>
        <authorList>
            <person name="Naome A."/>
            <person name="Martinet L."/>
            <person name="Maciejewska M."/>
            <person name="Anderssen S."/>
            <person name="Adam D."/>
            <person name="Tenconi E."/>
            <person name="Deflandre B."/>
            <person name="Arguelles-Arias A."/>
            <person name="Calusinska M."/>
            <person name="Copieters W."/>
            <person name="Karim L."/>
            <person name="Hanikenne M."/>
            <person name="Baurain D."/>
            <person name="van Wezel G."/>
            <person name="Smargiasso N."/>
            <person name="de Pauw E."/>
            <person name="Delfosse P."/>
            <person name="Rigali S."/>
        </authorList>
    </citation>
    <scope>NUCLEOTIDE SEQUENCE [LARGE SCALE GENOMIC DNA]</scope>
    <source>
        <strain evidence="2 3">MM109</strain>
    </source>
</reference>
<feature type="signal peptide" evidence="1">
    <location>
        <begin position="1"/>
        <end position="27"/>
    </location>
</feature>
<feature type="chain" id="PRO_5015335018" description="Secreted protein" evidence="1">
    <location>
        <begin position="28"/>
        <end position="134"/>
    </location>
</feature>
<name>A0A2R4TAX6_9ACTN</name>
<keyword evidence="1" id="KW-0732">Signal</keyword>
<proteinExistence type="predicted"/>
<dbReference type="EMBL" id="CP026304">
    <property type="protein sequence ID" value="AVZ76278.1"/>
    <property type="molecule type" value="Genomic_DNA"/>
</dbReference>
<accession>A0A2R4TAX6</accession>
<gene>
    <name evidence="2" type="ORF">SLUN_32805</name>
</gene>